<organism evidence="5 6">
    <name type="scientific">Hoylesella shahii DSM 15611 = JCM 12083</name>
    <dbReference type="NCBI Taxonomy" id="1122991"/>
    <lineage>
        <taxon>Bacteria</taxon>
        <taxon>Pseudomonadati</taxon>
        <taxon>Bacteroidota</taxon>
        <taxon>Bacteroidia</taxon>
        <taxon>Bacteroidales</taxon>
        <taxon>Prevotellaceae</taxon>
        <taxon>Hoylesella</taxon>
    </lineage>
</organism>
<feature type="transmembrane region" description="Helical" evidence="3">
    <location>
        <begin position="416"/>
        <end position="437"/>
    </location>
</feature>
<dbReference type="EMBL" id="QJJX01000005">
    <property type="protein sequence ID" value="PXX23617.1"/>
    <property type="molecule type" value="Genomic_DNA"/>
</dbReference>
<evidence type="ECO:0000259" key="4">
    <source>
        <dbReference type="Pfam" id="PF20155"/>
    </source>
</evidence>
<keyword evidence="3" id="KW-1133">Transmembrane helix</keyword>
<dbReference type="RefSeq" id="WP_110370013.1">
    <property type="nucleotide sequence ID" value="NZ_QJJX01000005.1"/>
</dbReference>
<accession>A0A318I824</accession>
<comment type="caution">
    <text evidence="5">The sequence shown here is derived from an EMBL/GenBank/DDBJ whole genome shotgun (WGS) entry which is preliminary data.</text>
</comment>
<feature type="coiled-coil region" evidence="1">
    <location>
        <begin position="637"/>
        <end position="664"/>
    </location>
</feature>
<feature type="coiled-coil region" evidence="1">
    <location>
        <begin position="488"/>
        <end position="515"/>
    </location>
</feature>
<feature type="region of interest" description="Disordered" evidence="2">
    <location>
        <begin position="784"/>
        <end position="806"/>
    </location>
</feature>
<dbReference type="Pfam" id="PF20155">
    <property type="entry name" value="TMP_3"/>
    <property type="match status" value="1"/>
</dbReference>
<dbReference type="InterPro" id="IPR013491">
    <property type="entry name" value="Tape_meas_N"/>
</dbReference>
<name>A0A318I824_9BACT</name>
<feature type="domain" description="Tape measure protein N-terminal" evidence="4">
    <location>
        <begin position="204"/>
        <end position="389"/>
    </location>
</feature>
<keyword evidence="1" id="KW-0175">Coiled coil</keyword>
<feature type="coiled-coil region" evidence="1">
    <location>
        <begin position="91"/>
        <end position="118"/>
    </location>
</feature>
<evidence type="ECO:0000313" key="5">
    <source>
        <dbReference type="EMBL" id="PXX23617.1"/>
    </source>
</evidence>
<evidence type="ECO:0000256" key="3">
    <source>
        <dbReference type="SAM" id="Phobius"/>
    </source>
</evidence>
<proteinExistence type="predicted"/>
<dbReference type="STRING" id="1122991.GCA_000613445_01327"/>
<evidence type="ECO:0000313" key="6">
    <source>
        <dbReference type="Proteomes" id="UP000248314"/>
    </source>
</evidence>
<feature type="compositionally biased region" description="Basic and acidic residues" evidence="2">
    <location>
        <begin position="787"/>
        <end position="806"/>
    </location>
</feature>
<keyword evidence="6" id="KW-1185">Reference proteome</keyword>
<dbReference type="Proteomes" id="UP000248314">
    <property type="component" value="Unassembled WGS sequence"/>
</dbReference>
<evidence type="ECO:0000256" key="2">
    <source>
        <dbReference type="SAM" id="MobiDB-lite"/>
    </source>
</evidence>
<feature type="transmembrane region" description="Helical" evidence="3">
    <location>
        <begin position="458"/>
        <end position="482"/>
    </location>
</feature>
<sequence>MPKLYFKVGADYENVIRLRDEITKLKQALGNINAVQSPTMFNAVNAQLKETSVQLRALEAKGAEAGAVMDRDFKKKIYDASNVVNGLTSEIIEQKKIIASTKEDIRQLTEKYQALSKYERTGSPVTSELKKAKDALSEQNYALFELSQQQATARLSVKQLRDEYALFKDEGKEVALSVSDISNSFKKAFGVVAGISSLEQLISKIIDVRGQFQQADTAIQTMLGSKEKADALLAKVREYATVSPLEFGDITSATQMMLGFNIEAEKIPRFIEAIGDVSMGNSQKFNSLSLAFSQMSATGKLMGQDLNQMINAGFNPLSIMAEKSGKSIATLKKEMSDGKITTEMVQQAFIDATSAGGKFYNMSENASKDISGQMSMLSDAIDSALNNMGKASEGMIMKGIKAATTLVQDYERIGKVIGALLVTYGLYKTAVMVATAAENGHRLSMLAMRAQVLLNQKAVAFLNATMLANPYVLVAVAIGALLTKLALQKSHTDRVREAQERYNEEKQKAIDLENEHKAKVDSLLNIASDESLATDNRKEALVKLSKQYPDIFAKYKTETEMLNNILNIKNAIAEADGRTSVTNPLNGINDIDKKLKELGPKSKLGGALGTATQIYGLQLSTFASIVGVAGWDITEKASDKNSKIDQLKIQRAQLVKQMEDEKSDKYFSNLGAQSISALRKEISVRKNLIAQAKLQNKKYGKITSGGSKGTFSLDDLQGQIGILERNINERTQKTQITKTSLADKKRQLQSELDLLSYEEAVGKKGAEIKRKIEEINKKESAYSVNGAKKDKTSQKEAQKADNDMRAKSEALEKIRQDLEEASEQRAIDAMNESSEKTIRKMAFDHKREMALIEQQRKDFLKAKADKAEARAKAAGKKIDRSTITLSEEEENTFKSMRDNLETKYRKDKDEAYRMELQSMYDYLKEYGTIQQQRYAIAKEYDDKIAKEADANRKLSLQKEKETALAKADANKIAMNIDWGASFEGIGNVLKDIAKETLKEVEAYMKTADFKQLSPEGKKSYVDLRNNLRKEGSGNATSPFNLSVWGEVAQLTKEYQDSVRKFKDAQTEHTQAVEALISAESELVKATDDTQKAMAQKAIELAKKNVEQTAEAQNTAGDNMRDAKQNLTDTANSASQGLKNFSDAIGEMSKGTLSGFANGISKLVTSLGKGSDGVGKSLNELGGKVGGIIGAILQIIDTLGDAPASFIDGLLNKVAKVVETVIAELPKIIETILKGVVNIVAGLGKGIFRMFGLGSSTDSHAEEMAVQKEISKKLDIVNTSINKLKDTLSKSYGADAVKTKQEIDKLVAKNQYDYLEGVLSAGADNYGSGSSDFYHWNKNSIGAAKAIAKEYNLGEVERWEQLFIKLGTKENGEGAKILDKIRTDHGLDWWYMMQTQGYNEGKIGEWLTKWADSAKTIEEAEVRLKERITGTTLDNVFDGMLNSLNEFANGSKDVFDDVAKNWQKMINKMVINNLIGSKLQEDAKKVHDMISKAYDPKTNTINEKVLDEAKALYDASIRKETEIINAYKSAGIIKEPSEMETQKATINEERSLSDDTGTRIEGRLTAIQIAVERANGVRDTQNASLSLMNATLADVRGINMQMCDIANENRDILANSYLELKEISRNTGESEKHLREMKQELQEVKRIIKNA</sequence>
<protein>
    <submittedName>
        <fullName evidence="5">Tape measure domain-containing protein</fullName>
    </submittedName>
</protein>
<gene>
    <name evidence="5" type="ORF">EJ73_00606</name>
</gene>
<evidence type="ECO:0000256" key="1">
    <source>
        <dbReference type="SAM" id="Coils"/>
    </source>
</evidence>
<keyword evidence="3" id="KW-0812">Transmembrane</keyword>
<dbReference type="NCBIfam" id="TIGR02675">
    <property type="entry name" value="tape_meas_nterm"/>
    <property type="match status" value="1"/>
</dbReference>
<keyword evidence="3" id="KW-0472">Membrane</keyword>
<reference evidence="5 6" key="1">
    <citation type="submission" date="2018-05" db="EMBL/GenBank/DDBJ databases">
        <title>Genomic Encyclopedia of Type Strains, Phase I: the one thousand microbial genomes (KMG-I) project.</title>
        <authorList>
            <person name="Kyrpides N."/>
        </authorList>
    </citation>
    <scope>NUCLEOTIDE SEQUENCE [LARGE SCALE GENOMIC DNA]</scope>
    <source>
        <strain evidence="5 6">DSM 15611</strain>
    </source>
</reference>